<accession>A0A7S4A4D2</accession>
<evidence type="ECO:0000256" key="6">
    <source>
        <dbReference type="SAM" id="MobiDB-lite"/>
    </source>
</evidence>
<feature type="region of interest" description="Disordered" evidence="6">
    <location>
        <begin position="1"/>
        <end position="27"/>
    </location>
</feature>
<dbReference type="InterPro" id="IPR036457">
    <property type="entry name" value="PPM-type-like_dom_sf"/>
</dbReference>
<evidence type="ECO:0000256" key="1">
    <source>
        <dbReference type="ARBA" id="ARBA00004170"/>
    </source>
</evidence>
<sequence>MTGRAAPTPDASPRDVAVDDEQQTPRHGLVYRVGSKRKDEDRAVAGEHVTCGGERFAYFAIFDGHGGKDAADRCQATLHDQISRRAPDTTKATDALSEGLRRACWELDEDLGSAHVDAGTTATILCIGRSTATLGWVGDSTALVVDMTSPKPAWATPKHNPQNPSEVARMKAEWGARREFLLYESPDGEDQAYNEAMDAFTTTYEKRLADHFRAQNLPPLRPNLIRDSMRRETLINDRCDRVNTMRRKQSFEAVTKFGKVVSGQDMDATIDMKRHDSNFTRRTSPEDGRPRGPVVVGANWRGRRPGTTVGGASTCVTRSIGDWDASRAVIPEPETKTWDTSSVFDRVVLASDGLWDLVSFDAAATCMRSVDDPQKAAHLLLKRAKSESARRGYSGLKDDTTILVVDINPNALKVTETAQGCACVVS</sequence>
<evidence type="ECO:0000256" key="3">
    <source>
        <dbReference type="ARBA" id="ARBA00022801"/>
    </source>
</evidence>
<evidence type="ECO:0000259" key="7">
    <source>
        <dbReference type="PROSITE" id="PS51746"/>
    </source>
</evidence>
<dbReference type="SUPFAM" id="SSF81606">
    <property type="entry name" value="PP2C-like"/>
    <property type="match status" value="1"/>
</dbReference>
<dbReference type="GO" id="GO:0046872">
    <property type="term" value="F:metal ion binding"/>
    <property type="evidence" value="ECO:0007669"/>
    <property type="project" value="UniProtKB-KW"/>
</dbReference>
<dbReference type="Proteomes" id="UP000789595">
    <property type="component" value="Unassembled WGS sequence"/>
</dbReference>
<dbReference type="SMART" id="SM00332">
    <property type="entry name" value="PP2Cc"/>
    <property type="match status" value="1"/>
</dbReference>
<dbReference type="GO" id="GO:0004722">
    <property type="term" value="F:protein serine/threonine phosphatase activity"/>
    <property type="evidence" value="ECO:0007669"/>
    <property type="project" value="InterPro"/>
</dbReference>
<dbReference type="PANTHER" id="PTHR47992">
    <property type="entry name" value="PROTEIN PHOSPHATASE"/>
    <property type="match status" value="1"/>
</dbReference>
<evidence type="ECO:0000313" key="8">
    <source>
        <dbReference type="EMBL" id="CAE0703138.1"/>
    </source>
</evidence>
<reference evidence="8" key="1">
    <citation type="submission" date="2021-01" db="EMBL/GenBank/DDBJ databases">
        <authorList>
            <person name="Corre E."/>
            <person name="Pelletier E."/>
            <person name="Niang G."/>
            <person name="Scheremetjew M."/>
            <person name="Finn R."/>
            <person name="Kale V."/>
            <person name="Holt S."/>
            <person name="Cochrane G."/>
            <person name="Meng A."/>
            <person name="Brown T."/>
            <person name="Cohen L."/>
        </authorList>
    </citation>
    <scope>NUCLEOTIDE SEQUENCE</scope>
    <source>
        <strain evidence="8">CCMP1756</strain>
    </source>
</reference>
<evidence type="ECO:0000256" key="4">
    <source>
        <dbReference type="ARBA" id="ARBA00022912"/>
    </source>
</evidence>
<gene>
    <name evidence="8" type="ORF">PCAL00307_LOCUS18585</name>
    <name evidence="9" type="ORF">PECAL_4P26320</name>
</gene>
<feature type="domain" description="PPM-type phosphatase" evidence="7">
    <location>
        <begin position="26"/>
        <end position="407"/>
    </location>
</feature>
<evidence type="ECO:0000313" key="10">
    <source>
        <dbReference type="Proteomes" id="UP000789595"/>
    </source>
</evidence>
<protein>
    <recommendedName>
        <fullName evidence="7">PPM-type phosphatase domain-containing protein</fullName>
    </recommendedName>
</protein>
<dbReference type="CDD" id="cd00143">
    <property type="entry name" value="PP2Cc"/>
    <property type="match status" value="1"/>
</dbReference>
<comment type="similarity">
    <text evidence="5">Belongs to the PP2C family.</text>
</comment>
<evidence type="ECO:0000256" key="2">
    <source>
        <dbReference type="ARBA" id="ARBA00022723"/>
    </source>
</evidence>
<proteinExistence type="inferred from homology"/>
<dbReference type="Pfam" id="PF00481">
    <property type="entry name" value="PP2C"/>
    <property type="match status" value="2"/>
</dbReference>
<dbReference type="OrthoDB" id="10264738at2759"/>
<keyword evidence="2" id="KW-0479">Metal-binding</keyword>
<keyword evidence="3 5" id="KW-0378">Hydrolase</keyword>
<comment type="subcellular location">
    <subcellularLocation>
        <location evidence="1">Membrane</location>
        <topology evidence="1">Peripheral membrane protein</topology>
    </subcellularLocation>
</comment>
<dbReference type="Gene3D" id="3.60.40.10">
    <property type="entry name" value="PPM-type phosphatase domain"/>
    <property type="match status" value="2"/>
</dbReference>
<evidence type="ECO:0000256" key="5">
    <source>
        <dbReference type="RuleBase" id="RU003465"/>
    </source>
</evidence>
<dbReference type="PROSITE" id="PS01032">
    <property type="entry name" value="PPM_1"/>
    <property type="match status" value="1"/>
</dbReference>
<keyword evidence="4 5" id="KW-0904">Protein phosphatase</keyword>
<dbReference type="EMBL" id="CAKKNE010000004">
    <property type="protein sequence ID" value="CAH0375304.1"/>
    <property type="molecule type" value="Genomic_DNA"/>
</dbReference>
<name>A0A7S4A4D2_9STRA</name>
<dbReference type="InterPro" id="IPR015655">
    <property type="entry name" value="PP2C"/>
</dbReference>
<dbReference type="InterPro" id="IPR001932">
    <property type="entry name" value="PPM-type_phosphatase-like_dom"/>
</dbReference>
<dbReference type="AlphaFoldDB" id="A0A7S4A4D2"/>
<reference evidence="9" key="2">
    <citation type="submission" date="2021-11" db="EMBL/GenBank/DDBJ databases">
        <authorList>
            <consortium name="Genoscope - CEA"/>
            <person name="William W."/>
        </authorList>
    </citation>
    <scope>NUCLEOTIDE SEQUENCE</scope>
</reference>
<dbReference type="GO" id="GO:0016020">
    <property type="term" value="C:membrane"/>
    <property type="evidence" value="ECO:0007669"/>
    <property type="project" value="UniProtKB-SubCell"/>
</dbReference>
<dbReference type="InterPro" id="IPR000222">
    <property type="entry name" value="PP2C_BS"/>
</dbReference>
<keyword evidence="10" id="KW-1185">Reference proteome</keyword>
<evidence type="ECO:0000313" key="9">
    <source>
        <dbReference type="EMBL" id="CAH0375304.1"/>
    </source>
</evidence>
<dbReference type="PROSITE" id="PS51746">
    <property type="entry name" value="PPM_2"/>
    <property type="match status" value="1"/>
</dbReference>
<organism evidence="8">
    <name type="scientific">Pelagomonas calceolata</name>
    <dbReference type="NCBI Taxonomy" id="35677"/>
    <lineage>
        <taxon>Eukaryota</taxon>
        <taxon>Sar</taxon>
        <taxon>Stramenopiles</taxon>
        <taxon>Ochrophyta</taxon>
        <taxon>Pelagophyceae</taxon>
        <taxon>Pelagomonadales</taxon>
        <taxon>Pelagomonadaceae</taxon>
        <taxon>Pelagomonas</taxon>
    </lineage>
</organism>
<dbReference type="EMBL" id="HBIW01021568">
    <property type="protein sequence ID" value="CAE0703138.1"/>
    <property type="molecule type" value="Transcribed_RNA"/>
</dbReference>